<evidence type="ECO:0000313" key="3">
    <source>
        <dbReference type="Proteomes" id="UP000657385"/>
    </source>
</evidence>
<protein>
    <submittedName>
        <fullName evidence="2">Uncharacterized protein</fullName>
    </submittedName>
</protein>
<keyword evidence="3" id="KW-1185">Reference proteome</keyword>
<proteinExistence type="predicted"/>
<reference evidence="2" key="1">
    <citation type="submission" date="2020-11" db="EMBL/GenBank/DDBJ databases">
        <title>Isolation and identification of active actinomycetes.</title>
        <authorList>
            <person name="Yu B."/>
        </authorList>
    </citation>
    <scope>NUCLEOTIDE SEQUENCE</scope>
    <source>
        <strain evidence="2">NEAU-YB345</strain>
    </source>
</reference>
<sequence length="403" mass="43960">MKFGGGSFGRFDSPDDLWRDAAQADLNTLSSCPFPLYAPTAPLLPSPALTEWQITNGALVKVVLSHGEPMTADGPWLQVANADAGAGTMEYGLADIVEDERDRLFSHAGIDESPGAAGDALAGLAVESQMRLPVDGVPVEALLRREGPIWAARLRAPDGRVVLTVTGRGVDPDRVALRVVHDLEPYAVGRQALLNALLVRRRRLDEGRRAGQPGGAPAARSASESESVQGPADPPLNLAAHRQLVDYCVAHALRVEAAVREHRVPRLPRRDAGRHGDLWEAAVRQQMRLAGEDHDEANESVTALVNHMVSLSEAADWFPDSPEGRAALEESIRFTAFESEVRSAPAQRAWLRDWHRLDLPGIAATPGSARSPEEARLLHELRVQSRAAWLDLWRTWHDAPPRR</sequence>
<dbReference type="Proteomes" id="UP000657385">
    <property type="component" value="Unassembled WGS sequence"/>
</dbReference>
<evidence type="ECO:0000256" key="1">
    <source>
        <dbReference type="SAM" id="MobiDB-lite"/>
    </source>
</evidence>
<dbReference type="RefSeq" id="WP_196196423.1">
    <property type="nucleotide sequence ID" value="NZ_JADPRT010000011.1"/>
</dbReference>
<organism evidence="2 3">
    <name type="scientific">Streptacidiphilus fuscans</name>
    <dbReference type="NCBI Taxonomy" id="2789292"/>
    <lineage>
        <taxon>Bacteria</taxon>
        <taxon>Bacillati</taxon>
        <taxon>Actinomycetota</taxon>
        <taxon>Actinomycetes</taxon>
        <taxon>Kitasatosporales</taxon>
        <taxon>Streptomycetaceae</taxon>
        <taxon>Streptacidiphilus</taxon>
    </lineage>
</organism>
<gene>
    <name evidence="2" type="ORF">I2501_24870</name>
</gene>
<dbReference type="EMBL" id="JADPRT010000011">
    <property type="protein sequence ID" value="MBF9071255.1"/>
    <property type="molecule type" value="Genomic_DNA"/>
</dbReference>
<dbReference type="AlphaFoldDB" id="A0A931FGG1"/>
<evidence type="ECO:0000313" key="2">
    <source>
        <dbReference type="EMBL" id="MBF9071255.1"/>
    </source>
</evidence>
<feature type="region of interest" description="Disordered" evidence="1">
    <location>
        <begin position="207"/>
        <end position="235"/>
    </location>
</feature>
<name>A0A931FGG1_9ACTN</name>
<accession>A0A931FGG1</accession>
<comment type="caution">
    <text evidence="2">The sequence shown here is derived from an EMBL/GenBank/DDBJ whole genome shotgun (WGS) entry which is preliminary data.</text>
</comment>
<feature type="compositionally biased region" description="Low complexity" evidence="1">
    <location>
        <begin position="215"/>
        <end position="227"/>
    </location>
</feature>